<comment type="caution">
    <text evidence="3">The sequence shown here is derived from an EMBL/GenBank/DDBJ whole genome shotgun (WGS) entry which is preliminary data.</text>
</comment>
<protein>
    <recommendedName>
        <fullName evidence="2">Malectin domain-containing protein</fullName>
    </recommendedName>
</protein>
<evidence type="ECO:0000313" key="3">
    <source>
        <dbReference type="EMBL" id="KAF3570464.1"/>
    </source>
</evidence>
<dbReference type="Proteomes" id="UP000712600">
    <property type="component" value="Unassembled WGS sequence"/>
</dbReference>
<dbReference type="Gene3D" id="2.60.120.430">
    <property type="entry name" value="Galactose-binding lectin"/>
    <property type="match status" value="1"/>
</dbReference>
<evidence type="ECO:0000313" key="4">
    <source>
        <dbReference type="Proteomes" id="UP000712600"/>
    </source>
</evidence>
<reference evidence="3" key="1">
    <citation type="submission" date="2019-12" db="EMBL/GenBank/DDBJ databases">
        <title>Genome sequencing and annotation of Brassica cretica.</title>
        <authorList>
            <person name="Studholme D.J."/>
            <person name="Sarris P."/>
        </authorList>
    </citation>
    <scope>NUCLEOTIDE SEQUENCE</scope>
    <source>
        <strain evidence="3">PFS-109/04</strain>
        <tissue evidence="3">Leaf</tissue>
    </source>
</reference>
<organism evidence="3 4">
    <name type="scientific">Brassica cretica</name>
    <name type="common">Mustard</name>
    <dbReference type="NCBI Taxonomy" id="69181"/>
    <lineage>
        <taxon>Eukaryota</taxon>
        <taxon>Viridiplantae</taxon>
        <taxon>Streptophyta</taxon>
        <taxon>Embryophyta</taxon>
        <taxon>Tracheophyta</taxon>
        <taxon>Spermatophyta</taxon>
        <taxon>Magnoliopsida</taxon>
        <taxon>eudicotyledons</taxon>
        <taxon>Gunneridae</taxon>
        <taxon>Pentapetalae</taxon>
        <taxon>rosids</taxon>
        <taxon>malvids</taxon>
        <taxon>Brassicales</taxon>
        <taxon>Brassicaceae</taxon>
        <taxon>Brassiceae</taxon>
        <taxon>Brassica</taxon>
    </lineage>
</organism>
<sequence>MDDVQINAVDPNATSSSDSPPEIPDPQLVSDTTEKSKIGDTPMDERDDSMVCDPNSRLVLSGFTKANHSADDTIMFINAGGADSKVLDLEMSILGDTYFEGGGVLRTDESIVEGGDLPFIYQSARVGNFSYGINNLLPGEYFVDFHFAEIVNTNGPKGIRVFDVYVQDDKASWTN</sequence>
<name>A0A8S9RC85_BRACR</name>
<evidence type="ECO:0000256" key="1">
    <source>
        <dbReference type="SAM" id="MobiDB-lite"/>
    </source>
</evidence>
<feature type="domain" description="Malectin" evidence="2">
    <location>
        <begin position="74"/>
        <end position="168"/>
    </location>
</feature>
<dbReference type="InterPro" id="IPR021720">
    <property type="entry name" value="Malectin_dom"/>
</dbReference>
<dbReference type="EMBL" id="QGKX02000095">
    <property type="protein sequence ID" value="KAF3570464.1"/>
    <property type="molecule type" value="Genomic_DNA"/>
</dbReference>
<gene>
    <name evidence="3" type="ORF">F2Q69_00061413</name>
</gene>
<evidence type="ECO:0000259" key="2">
    <source>
        <dbReference type="Pfam" id="PF11721"/>
    </source>
</evidence>
<dbReference type="AlphaFoldDB" id="A0A8S9RC85"/>
<proteinExistence type="predicted"/>
<accession>A0A8S9RC85</accession>
<dbReference type="Pfam" id="PF11721">
    <property type="entry name" value="Malectin"/>
    <property type="match status" value="1"/>
</dbReference>
<feature type="region of interest" description="Disordered" evidence="1">
    <location>
        <begin position="1"/>
        <end position="50"/>
    </location>
</feature>